<dbReference type="EMBL" id="JAEPRA010000002">
    <property type="protein sequence ID" value="KAG2188141.1"/>
    <property type="molecule type" value="Genomic_DNA"/>
</dbReference>
<dbReference type="PANTHER" id="PTHR32208">
    <property type="entry name" value="SECRETED PROTEIN-RELATED"/>
    <property type="match status" value="1"/>
</dbReference>
<keyword evidence="1 2" id="KW-0732">Signal</keyword>
<name>A0A8H7Q976_9FUNG</name>
<feature type="domain" description="Glyoxal oxidase N-terminal" evidence="3">
    <location>
        <begin position="570"/>
        <end position="849"/>
    </location>
</feature>
<dbReference type="InterPro" id="IPR013783">
    <property type="entry name" value="Ig-like_fold"/>
</dbReference>
<dbReference type="PANTHER" id="PTHR32208:SF21">
    <property type="entry name" value="LOW QUALITY PROTEIN: ALDEHYDE OXIDASE GLOX-LIKE"/>
    <property type="match status" value="1"/>
</dbReference>
<dbReference type="Gene3D" id="2.130.10.80">
    <property type="entry name" value="Galactose oxidase/kelch, beta-propeller"/>
    <property type="match status" value="3"/>
</dbReference>
<evidence type="ECO:0000259" key="4">
    <source>
        <dbReference type="Pfam" id="PF09118"/>
    </source>
</evidence>
<gene>
    <name evidence="5" type="ORF">INT44_000892</name>
</gene>
<evidence type="ECO:0000313" key="5">
    <source>
        <dbReference type="EMBL" id="KAG2188141.1"/>
    </source>
</evidence>
<accession>A0A8H7Q976</accession>
<feature type="domain" description="Galactose oxidase-like Early set" evidence="4">
    <location>
        <begin position="1304"/>
        <end position="1408"/>
    </location>
</feature>
<evidence type="ECO:0000256" key="1">
    <source>
        <dbReference type="ARBA" id="ARBA00022729"/>
    </source>
</evidence>
<evidence type="ECO:0000259" key="3">
    <source>
        <dbReference type="Pfam" id="PF07250"/>
    </source>
</evidence>
<sequence length="1417" mass="160021">MLSIELLLAAAAALSVPALSQTSPFYWQENNQEFLSTYRDKGKMEQTGRTGVAAMHATLISDRKILIIDKAEWNEAQFDSGQSAFSVEYDIINNDYRLLHLDTNTFCSGGGFLKNGTFISTGGGERKGRTWKALEGWQSIRHFTPCQDDECQWSEYTTQQMIGNRWYPSVEQMPEGDIMIMGGSIKGARVNTALINVPSIEYWPPRPEGLIDFPFLNETLPYNLYPITYVLPDGNLFVFANRQSIIYNYKTNEVVKRLPDLVGNPRSYPLTAASVMLPLDPKNNYNVEILICGGSEKIDRMSNADDTCARINLGDEEPTWEMDSFLHPRLMPDAVFLADGNVLFLNGCKKGFAGYQQKGFIPVNWDPTFELQIYDTAKPKGKRWNEELATTDIARMYHSVALTLPDGRVWIAGSNNNDPSNLTAEYPTEFRVEYYSPPYLFQSSTRPLISNVPKVFTYAEKYDLHINLNYQLGTHQPEHPTIKVALLRPGFSTHSMHMSQRYVVLNYELSEDKQSLTIESPPNANIFPPGPATLYVLRDGVPAEGTFVYIAEDEYDVVIKPEWNEAQFDSGQSAFSVEYDIIDNTYRLLHLDTNTFCSGGGFLKNGTFISTGGGERKGRTWKAEIGFQSIRFFTPCDDQNCQWDEWRTQQMNRNRWYPSVEQMPEGDILIMGGSIEGARVNTAAINVPSIEYWPPRPEGLIDFPFLNETLPYNLYPITYVLPDGNLFVFANRQSIIYNYKTNEVVKRLPDLVGNPRSYPLTAASVMLPLDPKNNYNVEILICGGSEKIDRMSNADDTCARINLGDEEPTWEMDSFLHPRLMPDAVFLADGNVLFLNGCKKGFAGYQQKNFIPLPKLHTTSYFQRSKNIYIRTAVYSSSVVVAGQSSPFYWQDEKPQFTSKYTKSGKMEQIGRSGVSAMHAVLINNRKILIIDKAEWNEATFDSGQSAFSVEYDIIDNEYRMLPLESNTFCSGGGFLKNGTFISTGGGERQGGTWKAFAGWQSIRYFTPCDNGTCGWEEFVTSKTSVNRWYPTVEQLPEGDLMIVGGATKGVAVNDDIHSVPSIEFWPPRPEGLVNFLFLNETMPYNLYPVVHTLPDGNLFVFAKHQSIIYNYKTNQVVRRLPDIPGNIRTYPLTAASVMLPLDPKNNYNVEILVCGGSTTMRNTAKADDTCGRINLGDENPQWEMDTFVYPRLMPDAVFLADGTVMFLNGCQRGFAGYNNRNHDPTFDPLIYNPKQPLGKRWKQDLANTNIARMYHSVALSLPDGRVWIAGSNNNDRSNISATYPTEFRVEYFSPPYLFQSSTRPLVTNVPKVMVYGERYTIKVKLNYPLGLKRPGQPTVKVALLRPGFSTHSMHMSQRYVILIHELQDDKETLLIESPPHAAIFPPGPAILHVLRDGVPAEGIHIHIAEYEDDVRV</sequence>
<dbReference type="Gene3D" id="2.60.40.10">
    <property type="entry name" value="Immunoglobulins"/>
    <property type="match status" value="1"/>
</dbReference>
<dbReference type="InterPro" id="IPR015202">
    <property type="entry name" value="GO-like_E_set"/>
</dbReference>
<evidence type="ECO:0000256" key="2">
    <source>
        <dbReference type="SAM" id="SignalP"/>
    </source>
</evidence>
<proteinExistence type="predicted"/>
<dbReference type="InterPro" id="IPR037293">
    <property type="entry name" value="Gal_Oxidase_central_sf"/>
</dbReference>
<organism evidence="5 6">
    <name type="scientific">Umbelopsis vinacea</name>
    <dbReference type="NCBI Taxonomy" id="44442"/>
    <lineage>
        <taxon>Eukaryota</taxon>
        <taxon>Fungi</taxon>
        <taxon>Fungi incertae sedis</taxon>
        <taxon>Mucoromycota</taxon>
        <taxon>Mucoromycotina</taxon>
        <taxon>Umbelopsidomycetes</taxon>
        <taxon>Umbelopsidales</taxon>
        <taxon>Umbelopsidaceae</taxon>
        <taxon>Umbelopsis</taxon>
    </lineage>
</organism>
<feature type="domain" description="Galactose oxidase-like Early set" evidence="4">
    <location>
        <begin position="446"/>
        <end position="550"/>
    </location>
</feature>
<dbReference type="SUPFAM" id="SSF50965">
    <property type="entry name" value="Galactose oxidase, central domain"/>
    <property type="match status" value="3"/>
</dbReference>
<evidence type="ECO:0000313" key="6">
    <source>
        <dbReference type="Proteomes" id="UP000612746"/>
    </source>
</evidence>
<feature type="domain" description="Glyoxal oxidase N-terminal" evidence="3">
    <location>
        <begin position="942"/>
        <end position="1297"/>
    </location>
</feature>
<dbReference type="Pfam" id="PF09118">
    <property type="entry name" value="GO-like_E_set"/>
    <property type="match status" value="2"/>
</dbReference>
<dbReference type="SUPFAM" id="SSF81296">
    <property type="entry name" value="E set domains"/>
    <property type="match status" value="2"/>
</dbReference>
<feature type="chain" id="PRO_5034654635" description="Glyoxal oxidase" evidence="2">
    <location>
        <begin position="21"/>
        <end position="1417"/>
    </location>
</feature>
<dbReference type="InterPro" id="IPR011043">
    <property type="entry name" value="Gal_Oxase/kelch_b-propeller"/>
</dbReference>
<protein>
    <recommendedName>
        <fullName evidence="7">Glyoxal oxidase</fullName>
    </recommendedName>
</protein>
<evidence type="ECO:0008006" key="7">
    <source>
        <dbReference type="Google" id="ProtNLM"/>
    </source>
</evidence>
<dbReference type="InterPro" id="IPR009880">
    <property type="entry name" value="Glyoxal_oxidase_N"/>
</dbReference>
<comment type="caution">
    <text evidence="5">The sequence shown here is derived from an EMBL/GenBank/DDBJ whole genome shotgun (WGS) entry which is preliminary data.</text>
</comment>
<feature type="signal peptide" evidence="2">
    <location>
        <begin position="1"/>
        <end position="20"/>
    </location>
</feature>
<keyword evidence="6" id="KW-1185">Reference proteome</keyword>
<dbReference type="InterPro" id="IPR014756">
    <property type="entry name" value="Ig_E-set"/>
</dbReference>
<dbReference type="Proteomes" id="UP000612746">
    <property type="component" value="Unassembled WGS sequence"/>
</dbReference>
<dbReference type="OrthoDB" id="2019572at2759"/>
<dbReference type="Pfam" id="PF07250">
    <property type="entry name" value="Glyoxal_oxid_N"/>
    <property type="match status" value="3"/>
</dbReference>
<feature type="domain" description="Glyoxal oxidase N-terminal" evidence="3">
    <location>
        <begin position="79"/>
        <end position="439"/>
    </location>
</feature>
<reference evidence="5" key="1">
    <citation type="submission" date="2020-12" db="EMBL/GenBank/DDBJ databases">
        <title>Metabolic potential, ecology and presence of endohyphal bacteria is reflected in genomic diversity of Mucoromycotina.</title>
        <authorList>
            <person name="Muszewska A."/>
            <person name="Okrasinska A."/>
            <person name="Steczkiewicz K."/>
            <person name="Drgas O."/>
            <person name="Orlowska M."/>
            <person name="Perlinska-Lenart U."/>
            <person name="Aleksandrzak-Piekarczyk T."/>
            <person name="Szatraj K."/>
            <person name="Zielenkiewicz U."/>
            <person name="Pilsyk S."/>
            <person name="Malc E."/>
            <person name="Mieczkowski P."/>
            <person name="Kruszewska J.S."/>
            <person name="Biernat P."/>
            <person name="Pawlowska J."/>
        </authorList>
    </citation>
    <scope>NUCLEOTIDE SEQUENCE</scope>
    <source>
        <strain evidence="5">WA0000051536</strain>
    </source>
</reference>
<dbReference type="CDD" id="cd02851">
    <property type="entry name" value="E_set_GO_C"/>
    <property type="match status" value="2"/>
</dbReference>